<sequence length="324" mass="34738">MSLDVQDLIDRRRLRAKLGFWRLAALVILALAVLAVPVARLAGGEGGLPGRESIARVEISGLITEDRRLLALLNELKEDDSVRAVLLKINSPGGTTVGGESLYQAARDLAAKKPVVAEVGTLAASAGYMVAAGSDRIVARHSSIVGSIGVIFQYVDASDLLGRVGVDVNAIKSTPLKAEPSPFAPTSEEARQMIARLVDSTYEWFVALVAERRGFSPAEMQPLADGSIFTGDQGLALGLVDEIGGEAEIRRWLEEERGVPQGLRIVRREPEREGSRWNPLTSARASFFAFLGLDPQAESLPEALARSAGQLDGLLSLWQPPLGR</sequence>
<evidence type="ECO:0000313" key="8">
    <source>
        <dbReference type="Proteomes" id="UP001597371"/>
    </source>
</evidence>
<keyword evidence="5" id="KW-1133">Transmembrane helix</keyword>
<proteinExistence type="inferred from homology"/>
<accession>A0ABW5CNC5</accession>
<dbReference type="PANTHER" id="PTHR42987:SF6">
    <property type="entry name" value="PROTEINASE IV"/>
    <property type="match status" value="1"/>
</dbReference>
<reference evidence="8" key="1">
    <citation type="journal article" date="2019" name="Int. J. Syst. Evol. Microbiol.">
        <title>The Global Catalogue of Microorganisms (GCM) 10K type strain sequencing project: providing services to taxonomists for standard genome sequencing and annotation.</title>
        <authorList>
            <consortium name="The Broad Institute Genomics Platform"/>
            <consortium name="The Broad Institute Genome Sequencing Center for Infectious Disease"/>
            <person name="Wu L."/>
            <person name="Ma J."/>
        </authorList>
    </citation>
    <scope>NUCLEOTIDE SEQUENCE [LARGE SCALE GENOMIC DNA]</scope>
    <source>
        <strain evidence="8">ZS-35-S2</strain>
    </source>
</reference>
<keyword evidence="2" id="KW-0645">Protease</keyword>
<dbReference type="Proteomes" id="UP001597371">
    <property type="component" value="Unassembled WGS sequence"/>
</dbReference>
<name>A0ABW5CNC5_9HYPH</name>
<dbReference type="InterPro" id="IPR002142">
    <property type="entry name" value="Peptidase_S49"/>
</dbReference>
<keyword evidence="3" id="KW-0378">Hydrolase</keyword>
<keyword evidence="5" id="KW-0812">Transmembrane</keyword>
<feature type="domain" description="Peptidase S49" evidence="6">
    <location>
        <begin position="109"/>
        <end position="259"/>
    </location>
</feature>
<dbReference type="RefSeq" id="WP_209737288.1">
    <property type="nucleotide sequence ID" value="NZ_CP072611.1"/>
</dbReference>
<dbReference type="Pfam" id="PF01343">
    <property type="entry name" value="Peptidase_S49"/>
    <property type="match status" value="1"/>
</dbReference>
<comment type="similarity">
    <text evidence="1">Belongs to the peptidase S49 family.</text>
</comment>
<gene>
    <name evidence="7" type="primary">sppA</name>
    <name evidence="7" type="ORF">ACFSKQ_15350</name>
</gene>
<comment type="caution">
    <text evidence="7">The sequence shown here is derived from an EMBL/GenBank/DDBJ whole genome shotgun (WGS) entry which is preliminary data.</text>
</comment>
<evidence type="ECO:0000256" key="4">
    <source>
        <dbReference type="ARBA" id="ARBA00022825"/>
    </source>
</evidence>
<evidence type="ECO:0000259" key="6">
    <source>
        <dbReference type="Pfam" id="PF01343"/>
    </source>
</evidence>
<evidence type="ECO:0000256" key="2">
    <source>
        <dbReference type="ARBA" id="ARBA00022670"/>
    </source>
</evidence>
<dbReference type="Gene3D" id="6.20.330.10">
    <property type="match status" value="1"/>
</dbReference>
<organism evidence="7 8">
    <name type="scientific">Aureimonas populi</name>
    <dbReference type="NCBI Taxonomy" id="1701758"/>
    <lineage>
        <taxon>Bacteria</taxon>
        <taxon>Pseudomonadati</taxon>
        <taxon>Pseudomonadota</taxon>
        <taxon>Alphaproteobacteria</taxon>
        <taxon>Hyphomicrobiales</taxon>
        <taxon>Aurantimonadaceae</taxon>
        <taxon>Aureimonas</taxon>
    </lineage>
</organism>
<keyword evidence="8" id="KW-1185">Reference proteome</keyword>
<dbReference type="InterPro" id="IPR029045">
    <property type="entry name" value="ClpP/crotonase-like_dom_sf"/>
</dbReference>
<feature type="transmembrane region" description="Helical" evidence="5">
    <location>
        <begin position="20"/>
        <end position="39"/>
    </location>
</feature>
<evidence type="ECO:0000256" key="5">
    <source>
        <dbReference type="SAM" id="Phobius"/>
    </source>
</evidence>
<dbReference type="NCBIfam" id="TIGR00706">
    <property type="entry name" value="SppA_dom"/>
    <property type="match status" value="1"/>
</dbReference>
<dbReference type="InterPro" id="IPR047272">
    <property type="entry name" value="S49_SppA_C"/>
</dbReference>
<evidence type="ECO:0000256" key="3">
    <source>
        <dbReference type="ARBA" id="ARBA00022801"/>
    </source>
</evidence>
<protein>
    <submittedName>
        <fullName evidence="7">Signal peptide peptidase SppA</fullName>
    </submittedName>
</protein>
<dbReference type="CDD" id="cd07023">
    <property type="entry name" value="S49_Sppa_N_C"/>
    <property type="match status" value="1"/>
</dbReference>
<dbReference type="InterPro" id="IPR001907">
    <property type="entry name" value="ClpP"/>
</dbReference>
<dbReference type="EMBL" id="JBHUIJ010000022">
    <property type="protein sequence ID" value="MFD2238829.1"/>
    <property type="molecule type" value="Genomic_DNA"/>
</dbReference>
<keyword evidence="4" id="KW-0720">Serine protease</keyword>
<keyword evidence="5" id="KW-0472">Membrane</keyword>
<evidence type="ECO:0000256" key="1">
    <source>
        <dbReference type="ARBA" id="ARBA00008683"/>
    </source>
</evidence>
<dbReference type="InterPro" id="IPR004635">
    <property type="entry name" value="Pept_S49_SppA"/>
</dbReference>
<dbReference type="PRINTS" id="PR00127">
    <property type="entry name" value="CLPPROTEASEP"/>
</dbReference>
<evidence type="ECO:0000313" key="7">
    <source>
        <dbReference type="EMBL" id="MFD2238829.1"/>
    </source>
</evidence>
<dbReference type="SUPFAM" id="SSF52096">
    <property type="entry name" value="ClpP/crotonase"/>
    <property type="match status" value="1"/>
</dbReference>
<dbReference type="PANTHER" id="PTHR42987">
    <property type="entry name" value="PEPTIDASE S49"/>
    <property type="match status" value="1"/>
</dbReference>
<dbReference type="Gene3D" id="3.90.226.10">
    <property type="entry name" value="2-enoyl-CoA Hydratase, Chain A, domain 1"/>
    <property type="match status" value="1"/>
</dbReference>